<accession>A0A5K8AAU4</accession>
<gene>
    <name evidence="3" type="ORF">DSCOOX_23440</name>
</gene>
<evidence type="ECO:0000256" key="1">
    <source>
        <dbReference type="SAM" id="SignalP"/>
    </source>
</evidence>
<evidence type="ECO:0000313" key="4">
    <source>
        <dbReference type="Proteomes" id="UP000422108"/>
    </source>
</evidence>
<dbReference type="InterPro" id="IPR011047">
    <property type="entry name" value="Quinoprotein_ADH-like_sf"/>
</dbReference>
<dbReference type="RefSeq" id="WP_155310394.1">
    <property type="nucleotide sequence ID" value="NZ_AP021879.1"/>
</dbReference>
<feature type="domain" description="Anaphase-promoting complex subunit 4-like WD40" evidence="2">
    <location>
        <begin position="140"/>
        <end position="218"/>
    </location>
</feature>
<keyword evidence="4" id="KW-1185">Reference proteome</keyword>
<organism evidence="3 4">
    <name type="scientific">Desulfosarcina ovata subsp. ovata</name>
    <dbReference type="NCBI Taxonomy" id="2752305"/>
    <lineage>
        <taxon>Bacteria</taxon>
        <taxon>Pseudomonadati</taxon>
        <taxon>Thermodesulfobacteriota</taxon>
        <taxon>Desulfobacteria</taxon>
        <taxon>Desulfobacterales</taxon>
        <taxon>Desulfosarcinaceae</taxon>
        <taxon>Desulfosarcina</taxon>
    </lineage>
</organism>
<keyword evidence="1" id="KW-0732">Signal</keyword>
<dbReference type="InterPro" id="IPR018391">
    <property type="entry name" value="PQQ_b-propeller_rpt"/>
</dbReference>
<dbReference type="Pfam" id="PF12894">
    <property type="entry name" value="ANAPC4_WD40"/>
    <property type="match status" value="1"/>
</dbReference>
<dbReference type="SMART" id="SM00564">
    <property type="entry name" value="PQQ"/>
    <property type="match status" value="2"/>
</dbReference>
<dbReference type="Proteomes" id="UP000422108">
    <property type="component" value="Chromosome"/>
</dbReference>
<name>A0A5K8AAU4_9BACT</name>
<sequence>MQSFKICATAIIAVLIFSGCAQKGNQGDENLTIDSVVFTRTGLFLKMSEPVSIQKVVLSKDGRILVTHSPGTAGQALIDLAWCNNTKYDLEVVTDKASLAMPVYAPEKPSPVKIAEIPLEDLEKKEMEYLYYAWRGAQARFSPDGAFIGVGSKGGYVYLVRVSSKKIVWKHKIPEGRVSKVAFTNDGKLIAAEESRDGNVYCFDVNSGDLLWTYRSANDFDMQGFHPKTMGDRFPNYPLVCWGLCVDAKSNVYVMIRHNLEKTVNGRRKSMTTALVCRLNTQNGEPVWRFPINTSAWGLILSRDGRFVFAEIGFAKEAVLSVLDTRSGTPLWQYTFTSPAKGPRSRWGTGFNGAISPDGRYVAINQTYPSTTFLFDNTKSIESGRPELLWKNQFLKTLDVGGIPIGTSSINIELTDTELIFSTYRAQATGRSTSPTAVPAMHPDADTLFVYDFNGNLKWKWKIGDGTWNSEGIISTDGRYLVLPIGVVPSNALADPEGMGVYVFELSRPGGASAKLDWFHHTEGFAYKGDISPDGKTIVVLEGPFDVDPDPLKEDIRGKHRLIILS</sequence>
<dbReference type="EMBL" id="AP021879">
    <property type="protein sequence ID" value="BBO89164.1"/>
    <property type="molecule type" value="Genomic_DNA"/>
</dbReference>
<dbReference type="PROSITE" id="PS51257">
    <property type="entry name" value="PROKAR_LIPOPROTEIN"/>
    <property type="match status" value="1"/>
</dbReference>
<feature type="chain" id="PRO_5024379581" evidence="1">
    <location>
        <begin position="24"/>
        <end position="566"/>
    </location>
</feature>
<protein>
    <submittedName>
        <fullName evidence="3">Dehydrogenase</fullName>
    </submittedName>
</protein>
<dbReference type="AlphaFoldDB" id="A0A5K8AAU4"/>
<dbReference type="PANTHER" id="PTHR34512:SF30">
    <property type="entry name" value="OUTER MEMBRANE PROTEIN ASSEMBLY FACTOR BAMB"/>
    <property type="match status" value="1"/>
</dbReference>
<dbReference type="SUPFAM" id="SSF50998">
    <property type="entry name" value="Quinoprotein alcohol dehydrogenase-like"/>
    <property type="match status" value="1"/>
</dbReference>
<feature type="signal peptide" evidence="1">
    <location>
        <begin position="1"/>
        <end position="23"/>
    </location>
</feature>
<dbReference type="Gene3D" id="2.130.10.10">
    <property type="entry name" value="YVTN repeat-like/Quinoprotein amine dehydrogenase"/>
    <property type="match status" value="2"/>
</dbReference>
<evidence type="ECO:0000313" key="3">
    <source>
        <dbReference type="EMBL" id="BBO89164.1"/>
    </source>
</evidence>
<dbReference type="PANTHER" id="PTHR34512">
    <property type="entry name" value="CELL SURFACE PROTEIN"/>
    <property type="match status" value="1"/>
</dbReference>
<evidence type="ECO:0000259" key="2">
    <source>
        <dbReference type="Pfam" id="PF12894"/>
    </source>
</evidence>
<reference evidence="3 4" key="1">
    <citation type="submission" date="2019-11" db="EMBL/GenBank/DDBJ databases">
        <title>Comparative genomics of hydrocarbon-degrading Desulfosarcina strains.</title>
        <authorList>
            <person name="Watanabe M."/>
            <person name="Kojima H."/>
            <person name="Fukui M."/>
        </authorList>
    </citation>
    <scope>NUCLEOTIDE SEQUENCE [LARGE SCALE GENOMIC DNA]</scope>
    <source>
        <strain evidence="4">oXyS1</strain>
    </source>
</reference>
<dbReference type="InterPro" id="IPR024977">
    <property type="entry name" value="Apc4-like_WD40_dom"/>
</dbReference>
<dbReference type="InterPro" id="IPR015943">
    <property type="entry name" value="WD40/YVTN_repeat-like_dom_sf"/>
</dbReference>
<proteinExistence type="predicted"/>